<sequence length="348" mass="38581">MQYNSFANWKAPENWHHILTLEMHTGGEPLRIITAGFPELCGKTILEKRQYCLKNYDSLRKAIIFEPRGHADMYAALITEPERETSHFGVLFLHNEGYSTMCGHAIIALSKAAVEAGIFDVIEGENELRIDSPAGLITSYIQVKNNEVVNIRFNNVPSFLALIQQQVVVADLGEITFDLAYGGAFYAYVDADALGLDLSDSNSIAIINMGKRIKAAVQSQFDMAHPFETDLSFLYGVIFISHQQTLSADAHSRNVCIFAEGELDRSPTGTGVSGRVAIHHAKGELVTNEEVKIESILGSYFKVKVVETTKFGPYKAVIPQVSGMAYITGKSEFYIDPEDPLKEGFIFR</sequence>
<evidence type="ECO:0000256" key="1">
    <source>
        <dbReference type="ARBA" id="ARBA00001148"/>
    </source>
</evidence>
<dbReference type="FunFam" id="3.10.310.10:FF:000003">
    <property type="entry name" value="Proline racemase"/>
    <property type="match status" value="1"/>
</dbReference>
<dbReference type="EMBL" id="FOLO01000001">
    <property type="protein sequence ID" value="SFB77625.1"/>
    <property type="molecule type" value="Genomic_DNA"/>
</dbReference>
<dbReference type="SFLD" id="SFLDS00028">
    <property type="entry name" value="Proline_Racemase"/>
    <property type="match status" value="1"/>
</dbReference>
<reference evidence="4 5" key="1">
    <citation type="submission" date="2016-10" db="EMBL/GenBank/DDBJ databases">
        <authorList>
            <person name="de Groot N.N."/>
        </authorList>
    </citation>
    <scope>NUCLEOTIDE SEQUENCE [LARGE SCALE GENOMIC DNA]</scope>
    <source>
        <strain evidence="4 5">DSM 6059</strain>
    </source>
</reference>
<evidence type="ECO:0000256" key="3">
    <source>
        <dbReference type="ARBA" id="ARBA00013105"/>
    </source>
</evidence>
<dbReference type="InterPro" id="IPR008794">
    <property type="entry name" value="Pro_racemase_fam"/>
</dbReference>
<dbReference type="Proteomes" id="UP000198862">
    <property type="component" value="Unassembled WGS sequence"/>
</dbReference>
<evidence type="ECO:0000256" key="2">
    <source>
        <dbReference type="ARBA" id="ARBA00007529"/>
    </source>
</evidence>
<dbReference type="Pfam" id="PF05544">
    <property type="entry name" value="Pro_racemase"/>
    <property type="match status" value="1"/>
</dbReference>
<protein>
    <recommendedName>
        <fullName evidence="3">trans-L-3-hydroxyproline dehydratase</fullName>
        <ecNumber evidence="3">4.2.1.77</ecNumber>
    </recommendedName>
</protein>
<dbReference type="PANTHER" id="PTHR33442">
    <property type="entry name" value="TRANS-3-HYDROXY-L-PROLINE DEHYDRATASE"/>
    <property type="match status" value="1"/>
</dbReference>
<dbReference type="EC" id="4.2.1.77" evidence="3"/>
<comment type="catalytic activity">
    <reaction evidence="1">
        <text>trans-3-hydroxy-L-proline = 1-pyrroline-2-carboxylate + H2O</text>
        <dbReference type="Rhea" id="RHEA:10320"/>
        <dbReference type="ChEBI" id="CHEBI:15377"/>
        <dbReference type="ChEBI" id="CHEBI:39785"/>
        <dbReference type="ChEBI" id="CHEBI:57938"/>
        <dbReference type="EC" id="4.2.1.77"/>
    </reaction>
</comment>
<dbReference type="AlphaFoldDB" id="A0A1I1DRL5"/>
<dbReference type="GO" id="GO:0050346">
    <property type="term" value="F:trans-L-3-hydroxyproline dehydratase activity"/>
    <property type="evidence" value="ECO:0007669"/>
    <property type="project" value="UniProtKB-EC"/>
</dbReference>
<evidence type="ECO:0000313" key="5">
    <source>
        <dbReference type="Proteomes" id="UP000198862"/>
    </source>
</evidence>
<dbReference type="RefSeq" id="WP_091978613.1">
    <property type="nucleotide sequence ID" value="NZ_FOLO01000001.1"/>
</dbReference>
<dbReference type="PANTHER" id="PTHR33442:SF1">
    <property type="entry name" value="TRANS-3-HYDROXY-L-PROLINE DEHYDRATASE"/>
    <property type="match status" value="1"/>
</dbReference>
<dbReference type="SUPFAM" id="SSF54506">
    <property type="entry name" value="Diaminopimelate epimerase-like"/>
    <property type="match status" value="1"/>
</dbReference>
<gene>
    <name evidence="4" type="ORF">SAMN02745724_00024</name>
</gene>
<keyword evidence="5" id="KW-1185">Reference proteome</keyword>
<dbReference type="GO" id="GO:0047580">
    <property type="term" value="F:4-hydroxyproline epimerase activity"/>
    <property type="evidence" value="ECO:0007669"/>
    <property type="project" value="UniProtKB-ARBA"/>
</dbReference>
<dbReference type="PIRSF" id="PIRSF029792">
    <property type="entry name" value="Pro_racemase"/>
    <property type="match status" value="1"/>
</dbReference>
<accession>A0A1I1DRL5</accession>
<dbReference type="Gene3D" id="3.10.310.10">
    <property type="entry name" value="Diaminopimelate Epimerase, Chain A, domain 1"/>
    <property type="match status" value="2"/>
</dbReference>
<name>A0A1I1DRL5_9GAMM</name>
<organism evidence="4 5">
    <name type="scientific">Pseudoalteromonas denitrificans DSM 6059</name>
    <dbReference type="NCBI Taxonomy" id="1123010"/>
    <lineage>
        <taxon>Bacteria</taxon>
        <taxon>Pseudomonadati</taxon>
        <taxon>Pseudomonadota</taxon>
        <taxon>Gammaproteobacteria</taxon>
        <taxon>Alteromonadales</taxon>
        <taxon>Pseudoalteromonadaceae</taxon>
        <taxon>Pseudoalteromonas</taxon>
    </lineage>
</organism>
<comment type="similarity">
    <text evidence="2">Belongs to the proline racemase family.</text>
</comment>
<dbReference type="STRING" id="1123010.SAMN02745724_00024"/>
<dbReference type="OrthoDB" id="181267at2"/>
<proteinExistence type="inferred from homology"/>
<evidence type="ECO:0000313" key="4">
    <source>
        <dbReference type="EMBL" id="SFB77625.1"/>
    </source>
</evidence>